<reference evidence="1 2" key="1">
    <citation type="submission" date="2020-03" db="EMBL/GenBank/DDBJ databases">
        <title>Draft Genome Sequence of Cudoniella acicularis.</title>
        <authorList>
            <person name="Buettner E."/>
            <person name="Kellner H."/>
        </authorList>
    </citation>
    <scope>NUCLEOTIDE SEQUENCE [LARGE SCALE GENOMIC DNA]</scope>
    <source>
        <strain evidence="1 2">DSM 108380</strain>
    </source>
</reference>
<evidence type="ECO:0000313" key="2">
    <source>
        <dbReference type="Proteomes" id="UP000566819"/>
    </source>
</evidence>
<dbReference type="AlphaFoldDB" id="A0A8H4QWW6"/>
<dbReference type="Proteomes" id="UP000566819">
    <property type="component" value="Unassembled WGS sequence"/>
</dbReference>
<organism evidence="1 2">
    <name type="scientific">Cudoniella acicularis</name>
    <dbReference type="NCBI Taxonomy" id="354080"/>
    <lineage>
        <taxon>Eukaryota</taxon>
        <taxon>Fungi</taxon>
        <taxon>Dikarya</taxon>
        <taxon>Ascomycota</taxon>
        <taxon>Pezizomycotina</taxon>
        <taxon>Leotiomycetes</taxon>
        <taxon>Helotiales</taxon>
        <taxon>Tricladiaceae</taxon>
        <taxon>Cudoniella</taxon>
    </lineage>
</organism>
<protein>
    <submittedName>
        <fullName evidence="1">Uncharacterized protein</fullName>
    </submittedName>
</protein>
<accession>A0A8H4QWW6</accession>
<gene>
    <name evidence="1" type="ORF">G7Y89_g14949</name>
</gene>
<dbReference type="EMBL" id="JAAMPI010002126">
    <property type="protein sequence ID" value="KAF4618354.1"/>
    <property type="molecule type" value="Genomic_DNA"/>
</dbReference>
<name>A0A8H4QWW6_9HELO</name>
<sequence length="112" mass="12296">MLPLPQLSETAGTFLQKIADATNAAAAKDEKLIRHLPLLVAPYGSMLTLYCGHSDMPTELHARLPSITAPETLKKLRREIRKNEKDGALTDETAARLIELIDGGQIALVFEF</sequence>
<dbReference type="OrthoDB" id="10405703at2759"/>
<keyword evidence="2" id="KW-1185">Reference proteome</keyword>
<proteinExistence type="predicted"/>
<comment type="caution">
    <text evidence="1">The sequence shown here is derived from an EMBL/GenBank/DDBJ whole genome shotgun (WGS) entry which is preliminary data.</text>
</comment>
<evidence type="ECO:0000313" key="1">
    <source>
        <dbReference type="EMBL" id="KAF4618354.1"/>
    </source>
</evidence>